<evidence type="ECO:0000313" key="2">
    <source>
        <dbReference type="Proteomes" id="UP000500801"/>
    </source>
</evidence>
<dbReference type="Proteomes" id="UP000500801">
    <property type="component" value="Chromosome"/>
</dbReference>
<gene>
    <name evidence="1" type="ORF">DWG24_09805</name>
</gene>
<protein>
    <submittedName>
        <fullName evidence="1">Uncharacterized protein</fullName>
    </submittedName>
</protein>
<accession>A0AAE7CYP8</accession>
<dbReference type="RefSeq" id="WP_168362385.1">
    <property type="nucleotide sequence ID" value="NZ_CP033622.1"/>
</dbReference>
<proteinExistence type="predicted"/>
<evidence type="ECO:0000313" key="1">
    <source>
        <dbReference type="EMBL" id="QIZ51037.1"/>
    </source>
</evidence>
<organism evidence="1 2">
    <name type="scientific">Dickeya zeae</name>
    <dbReference type="NCBI Taxonomy" id="204042"/>
    <lineage>
        <taxon>Bacteria</taxon>
        <taxon>Pseudomonadati</taxon>
        <taxon>Pseudomonadota</taxon>
        <taxon>Gammaproteobacteria</taxon>
        <taxon>Enterobacterales</taxon>
        <taxon>Pectobacteriaceae</taxon>
        <taxon>Dickeya</taxon>
    </lineage>
</organism>
<dbReference type="AlphaFoldDB" id="A0AAE7CYP8"/>
<name>A0AAE7CYP8_9GAMM</name>
<reference evidence="1 2" key="1">
    <citation type="submission" date="2018-11" db="EMBL/GenBank/DDBJ databases">
        <title>Complete genome sequence of Dickeya zeae strain CE1 infecting Canna edulis Ker-Gawl. in China.</title>
        <authorList>
            <person name="Zhang J."/>
            <person name="Lin B."/>
            <person name="Shen H."/>
            <person name="Jiang S."/>
            <person name="Pu X."/>
            <person name="Sun D."/>
        </authorList>
    </citation>
    <scope>NUCLEOTIDE SEQUENCE [LARGE SCALE GENOMIC DNA]</scope>
    <source>
        <strain evidence="1 2">CE1</strain>
    </source>
</reference>
<dbReference type="EMBL" id="CP033622">
    <property type="protein sequence ID" value="QIZ51037.1"/>
    <property type="molecule type" value="Genomic_DNA"/>
</dbReference>
<sequence>MNALDAINAWVDGYDSFYFFLPDGPYGRPFDNQYSIDKIEMDEVELNIYFKEGVSFCFYGDVEVIEDYDKLIISKFTKFKFEDVSEAARYYDYGEVILTRF</sequence>